<dbReference type="EMBL" id="JBJKFK010004506">
    <property type="protein sequence ID" value="KAL3308938.1"/>
    <property type="molecule type" value="Genomic_DNA"/>
</dbReference>
<feature type="region of interest" description="Disordered" evidence="2">
    <location>
        <begin position="1"/>
        <end position="132"/>
    </location>
</feature>
<sequence length="377" mass="41145">MKDDRKKRPKDDDASNYSKRIKSDESSTSSTKSRSYIPMSERQQFALLKQMENESARGHKGGSIRSNSPYSDKSSPRLGHCLGASSVSSACSNSSTSSSTSIRSNNSLPNPKNLDLSPVGRSQRERTVSATSILADRDKRNRAGETALIKAAKKGDLSTVKSLIDSGAKVNEQDYAGWTALHESSIRNHISVVAYLLKHGADPNISGFHGDTALHDACKHGFIRVVKLLLRYKADSNIVNSKNQKPVDLTDDLNLRNLLLNPDLLNRLLLTKTHSDNELSSECDPSETGSRSKREPEVSEKDPYAFDENEEDGFMHKTESTNATALSLTIPGVTPSSSCNPSPKVKRHPFDCPASTSPSTLTSMSSSFTTHQSKYPG</sequence>
<name>A0ABD2PPC8_9PLAT</name>
<reference evidence="3 4" key="1">
    <citation type="submission" date="2024-11" db="EMBL/GenBank/DDBJ databases">
        <title>Adaptive evolution of stress response genes in parasites aligns with host niche diversity.</title>
        <authorList>
            <person name="Hahn C."/>
            <person name="Resl P."/>
        </authorList>
    </citation>
    <scope>NUCLEOTIDE SEQUENCE [LARGE SCALE GENOMIC DNA]</scope>
    <source>
        <strain evidence="3">EGGRZ-B1_66</strain>
        <tissue evidence="3">Body</tissue>
    </source>
</reference>
<keyword evidence="4" id="KW-1185">Reference proteome</keyword>
<feature type="region of interest" description="Disordered" evidence="2">
    <location>
        <begin position="329"/>
        <end position="377"/>
    </location>
</feature>
<feature type="repeat" description="ANK" evidence="1">
    <location>
        <begin position="209"/>
        <end position="241"/>
    </location>
</feature>
<feature type="compositionally biased region" description="Basic and acidic residues" evidence="2">
    <location>
        <begin position="290"/>
        <end position="304"/>
    </location>
</feature>
<evidence type="ECO:0000256" key="2">
    <source>
        <dbReference type="SAM" id="MobiDB-lite"/>
    </source>
</evidence>
<dbReference type="Gene3D" id="1.25.40.20">
    <property type="entry name" value="Ankyrin repeat-containing domain"/>
    <property type="match status" value="1"/>
</dbReference>
<dbReference type="PROSITE" id="PS50297">
    <property type="entry name" value="ANK_REP_REGION"/>
    <property type="match status" value="3"/>
</dbReference>
<dbReference type="PANTHER" id="PTHR24149">
    <property type="entry name" value="ANKYRIN REPEAT DOMAIN-CONTAINING PROTEIN 12"/>
    <property type="match status" value="1"/>
</dbReference>
<dbReference type="AlphaFoldDB" id="A0ABD2PPC8"/>
<comment type="caution">
    <text evidence="3">The sequence shown here is derived from an EMBL/GenBank/DDBJ whole genome shotgun (WGS) entry which is preliminary data.</text>
</comment>
<protein>
    <submittedName>
        <fullName evidence="3">Ankyrin-2</fullName>
    </submittedName>
</protein>
<keyword evidence="1" id="KW-0040">ANK repeat</keyword>
<dbReference type="SMART" id="SM00248">
    <property type="entry name" value="ANK"/>
    <property type="match status" value="3"/>
</dbReference>
<feature type="repeat" description="ANK" evidence="1">
    <location>
        <begin position="143"/>
        <end position="175"/>
    </location>
</feature>
<evidence type="ECO:0000313" key="3">
    <source>
        <dbReference type="EMBL" id="KAL3308938.1"/>
    </source>
</evidence>
<dbReference type="Pfam" id="PF12796">
    <property type="entry name" value="Ank_2"/>
    <property type="match status" value="1"/>
</dbReference>
<dbReference type="Proteomes" id="UP001626550">
    <property type="component" value="Unassembled WGS sequence"/>
</dbReference>
<feature type="compositionally biased region" description="Low complexity" evidence="2">
    <location>
        <begin position="355"/>
        <end position="370"/>
    </location>
</feature>
<evidence type="ECO:0000313" key="4">
    <source>
        <dbReference type="Proteomes" id="UP001626550"/>
    </source>
</evidence>
<gene>
    <name evidence="3" type="primary">ANK2_14</name>
    <name evidence="3" type="ORF">Ciccas_012522</name>
</gene>
<feature type="compositionally biased region" description="Polar residues" evidence="2">
    <location>
        <begin position="64"/>
        <end position="73"/>
    </location>
</feature>
<feature type="repeat" description="ANK" evidence="1">
    <location>
        <begin position="176"/>
        <end position="208"/>
    </location>
</feature>
<feature type="region of interest" description="Disordered" evidence="2">
    <location>
        <begin position="276"/>
        <end position="306"/>
    </location>
</feature>
<proteinExistence type="predicted"/>
<dbReference type="InterPro" id="IPR053210">
    <property type="entry name" value="ANKRD12"/>
</dbReference>
<dbReference type="PANTHER" id="PTHR24149:SF14">
    <property type="entry name" value="ANKYRIN REPEAT DOMAIN 12"/>
    <property type="match status" value="1"/>
</dbReference>
<dbReference type="SUPFAM" id="SSF48403">
    <property type="entry name" value="Ankyrin repeat"/>
    <property type="match status" value="1"/>
</dbReference>
<dbReference type="PROSITE" id="PS50088">
    <property type="entry name" value="ANK_REPEAT"/>
    <property type="match status" value="3"/>
</dbReference>
<feature type="compositionally biased region" description="Low complexity" evidence="2">
    <location>
        <begin position="85"/>
        <end position="107"/>
    </location>
</feature>
<organism evidence="3 4">
    <name type="scientific">Cichlidogyrus casuarinus</name>
    <dbReference type="NCBI Taxonomy" id="1844966"/>
    <lineage>
        <taxon>Eukaryota</taxon>
        <taxon>Metazoa</taxon>
        <taxon>Spiralia</taxon>
        <taxon>Lophotrochozoa</taxon>
        <taxon>Platyhelminthes</taxon>
        <taxon>Monogenea</taxon>
        <taxon>Monopisthocotylea</taxon>
        <taxon>Dactylogyridea</taxon>
        <taxon>Ancyrocephalidae</taxon>
        <taxon>Cichlidogyrus</taxon>
    </lineage>
</organism>
<feature type="compositionally biased region" description="Basic and acidic residues" evidence="2">
    <location>
        <begin position="1"/>
        <end position="13"/>
    </location>
</feature>
<accession>A0ABD2PPC8</accession>
<dbReference type="Pfam" id="PF00023">
    <property type="entry name" value="Ank"/>
    <property type="match status" value="1"/>
</dbReference>
<feature type="compositionally biased region" description="Low complexity" evidence="2">
    <location>
        <begin position="26"/>
        <end position="35"/>
    </location>
</feature>
<dbReference type="InterPro" id="IPR002110">
    <property type="entry name" value="Ankyrin_rpt"/>
</dbReference>
<evidence type="ECO:0000256" key="1">
    <source>
        <dbReference type="PROSITE-ProRule" id="PRU00023"/>
    </source>
</evidence>
<dbReference type="InterPro" id="IPR036770">
    <property type="entry name" value="Ankyrin_rpt-contain_sf"/>
</dbReference>